<gene>
    <name evidence="2" type="ORF">KL86CLO1_12427</name>
</gene>
<proteinExistence type="predicted"/>
<feature type="transmembrane region" description="Helical" evidence="1">
    <location>
        <begin position="129"/>
        <end position="148"/>
    </location>
</feature>
<sequence length="156" mass="17698">MGHFGFSYIGLIFLSMLTIPNLIWTRHQPKGYSTQNENKILLAFERIGQVLVVCTSLIFSDFNLRPWSAWALWLVAAAILMLAYEGWWIRYFISLKTLADFYSSFFGVPVAGATLPVAAFFLLSIYGKVIWLSISTVILGIGHIGIHLQHSREIDR</sequence>
<dbReference type="AlphaFoldDB" id="A0A212K9A3"/>
<evidence type="ECO:0000313" key="2">
    <source>
        <dbReference type="EMBL" id="SBW08273.1"/>
    </source>
</evidence>
<keyword evidence="1" id="KW-0812">Transmembrane</keyword>
<dbReference type="EMBL" id="FLUN01000001">
    <property type="protein sequence ID" value="SBW08273.1"/>
    <property type="molecule type" value="Genomic_DNA"/>
</dbReference>
<feature type="transmembrane region" description="Helical" evidence="1">
    <location>
        <begin position="6"/>
        <end position="25"/>
    </location>
</feature>
<feature type="transmembrane region" description="Helical" evidence="1">
    <location>
        <begin position="70"/>
        <end position="89"/>
    </location>
</feature>
<feature type="transmembrane region" description="Helical" evidence="1">
    <location>
        <begin position="101"/>
        <end position="123"/>
    </location>
</feature>
<keyword evidence="1" id="KW-0472">Membrane</keyword>
<name>A0A212K9A3_9FIRM</name>
<reference evidence="2" key="1">
    <citation type="submission" date="2016-04" db="EMBL/GenBank/DDBJ databases">
        <authorList>
            <person name="Evans L.H."/>
            <person name="Alamgir A."/>
            <person name="Owens N."/>
            <person name="Weber N.D."/>
            <person name="Virtaneva K."/>
            <person name="Barbian K."/>
            <person name="Babar A."/>
            <person name="Rosenke K."/>
        </authorList>
    </citation>
    <scope>NUCLEOTIDE SEQUENCE</scope>
    <source>
        <strain evidence="2">86</strain>
    </source>
</reference>
<accession>A0A212K9A3</accession>
<organism evidence="2">
    <name type="scientific">uncultured Eubacteriales bacterium</name>
    <dbReference type="NCBI Taxonomy" id="172733"/>
    <lineage>
        <taxon>Bacteria</taxon>
        <taxon>Bacillati</taxon>
        <taxon>Bacillota</taxon>
        <taxon>Clostridia</taxon>
        <taxon>Eubacteriales</taxon>
        <taxon>environmental samples</taxon>
    </lineage>
</organism>
<protein>
    <submittedName>
        <fullName evidence="2">Uncharacterized protein</fullName>
    </submittedName>
</protein>
<evidence type="ECO:0000256" key="1">
    <source>
        <dbReference type="SAM" id="Phobius"/>
    </source>
</evidence>
<keyword evidence="1" id="KW-1133">Transmembrane helix</keyword>